<dbReference type="GO" id="GO:0006355">
    <property type="term" value="P:regulation of DNA-templated transcription"/>
    <property type="evidence" value="ECO:0007669"/>
    <property type="project" value="InterPro"/>
</dbReference>
<dbReference type="Pfam" id="PF13424">
    <property type="entry name" value="TPR_12"/>
    <property type="match status" value="1"/>
</dbReference>
<dbReference type="PRINTS" id="PR00038">
    <property type="entry name" value="HTHLUXR"/>
</dbReference>
<gene>
    <name evidence="2" type="ORF">E1292_10590</name>
</gene>
<proteinExistence type="predicted"/>
<dbReference type="Proteomes" id="UP000295258">
    <property type="component" value="Unassembled WGS sequence"/>
</dbReference>
<reference evidence="2 3" key="1">
    <citation type="submission" date="2019-03" db="EMBL/GenBank/DDBJ databases">
        <title>Draft genome sequences of novel Actinobacteria.</title>
        <authorList>
            <person name="Sahin N."/>
            <person name="Ay H."/>
            <person name="Saygin H."/>
        </authorList>
    </citation>
    <scope>NUCLEOTIDE SEQUENCE [LARGE SCALE GENOMIC DNA]</scope>
    <source>
        <strain evidence="2 3">KC310</strain>
    </source>
</reference>
<protein>
    <submittedName>
        <fullName evidence="2">Tetratricopeptide repeat protein</fullName>
    </submittedName>
</protein>
<dbReference type="SUPFAM" id="SSF52540">
    <property type="entry name" value="P-loop containing nucleoside triphosphate hydrolases"/>
    <property type="match status" value="1"/>
</dbReference>
<feature type="domain" description="HTH luxR-type" evidence="1">
    <location>
        <begin position="769"/>
        <end position="834"/>
    </location>
</feature>
<dbReference type="Pfam" id="PF00196">
    <property type="entry name" value="GerE"/>
    <property type="match status" value="1"/>
</dbReference>
<dbReference type="EMBL" id="SMKO01000018">
    <property type="protein sequence ID" value="TDD09118.1"/>
    <property type="molecule type" value="Genomic_DNA"/>
</dbReference>
<evidence type="ECO:0000313" key="3">
    <source>
        <dbReference type="Proteomes" id="UP000295258"/>
    </source>
</evidence>
<dbReference type="InterPro" id="IPR011990">
    <property type="entry name" value="TPR-like_helical_dom_sf"/>
</dbReference>
<dbReference type="Gene3D" id="1.25.40.10">
    <property type="entry name" value="Tetratricopeptide repeat domain"/>
    <property type="match status" value="1"/>
</dbReference>
<dbReference type="InterPro" id="IPR027417">
    <property type="entry name" value="P-loop_NTPase"/>
</dbReference>
<dbReference type="InterPro" id="IPR000792">
    <property type="entry name" value="Tscrpt_reg_LuxR_C"/>
</dbReference>
<evidence type="ECO:0000313" key="2">
    <source>
        <dbReference type="EMBL" id="TDD09118.1"/>
    </source>
</evidence>
<dbReference type="Pfam" id="PF25872">
    <property type="entry name" value="HTH_77"/>
    <property type="match status" value="1"/>
</dbReference>
<dbReference type="PROSITE" id="PS50043">
    <property type="entry name" value="HTH_LUXR_2"/>
    <property type="match status" value="1"/>
</dbReference>
<dbReference type="PANTHER" id="PTHR47691">
    <property type="entry name" value="REGULATOR-RELATED"/>
    <property type="match status" value="1"/>
</dbReference>
<evidence type="ECO:0000259" key="1">
    <source>
        <dbReference type="PROSITE" id="PS50043"/>
    </source>
</evidence>
<dbReference type="SUPFAM" id="SSF48452">
    <property type="entry name" value="TPR-like"/>
    <property type="match status" value="1"/>
</dbReference>
<dbReference type="PANTHER" id="PTHR47691:SF3">
    <property type="entry name" value="HTH-TYPE TRANSCRIPTIONAL REGULATOR RV0890C-RELATED"/>
    <property type="match status" value="1"/>
</dbReference>
<sequence length="838" mass="89802">MSELPRHNLPAEPNRFVGRERDVGDLRRLMGETRVVTLCGVGGIGKTRLALRAAAGLLSSYPGGVWLAELAGVGRPELVERELAGVLGVREEAGRPLLDTVAARLRGQPCLLLLDNCEHLVERCAEVVAALIAACPPLSVMATSREPLRIASELVWRVPPLELPPVTGRSDAESVRLFLDRAAAAGTRLGPGSLPDVARLCRALDGLPLAIELAAARTSLLSPGQIADRVDDRFALLTTGGRTAPARQRTLLCTVEWSHDLLSAKEQVLLRRLAVFAGPFDLDLAEQVCAEPPISEVEIVDLLGGLVDKSLVLCDEGRARYWLLETIKRYAAERLDTASEREILRERHLDALCELQEHHFATELVEPGVPWEGRLEALTTSRSLADDQRVALGWAAESGNPALGLRLCAAGTALLPVGGNPAEIVAWTERLLALDLSEVPGELIARAEACLAYGLEARDELDRSLEVAGRSLARLPPGDAFTRCVLHSVIVVVLLRMGRPDEALPHAQECLDLATRSGDTWNQAAGLAGLSAVALTRGRLREAQRHGEEALARAREHGHRWIMARTAAQLGSVAEARGDLVTARSRYELAVPWLRELGGDLELARCLARIGRVAAMSHDFGVARERLAASRALAGETGQRQDMARCLAGLSVLAECEGDLAGAVLAAAAATTVRDSIGRRPAAPGDPSGRHSAALRDLNGRHSAAPGDSIGRHSATARIEELLGRARARLGEGRTTSLWSRGRAMDSDDAARHVLESEPLAAGTHAVTEPVRHSLLTAREREVAGLLTRGLSNRAIAEELVISPATVARHIANIMEKLGYTSRAQIAVWAAEHPRASA</sequence>
<dbReference type="InterPro" id="IPR016032">
    <property type="entry name" value="Sig_transdc_resp-reg_C-effctor"/>
</dbReference>
<dbReference type="Gene3D" id="3.40.50.300">
    <property type="entry name" value="P-loop containing nucleotide triphosphate hydrolases"/>
    <property type="match status" value="1"/>
</dbReference>
<dbReference type="SUPFAM" id="SSF46894">
    <property type="entry name" value="C-terminal effector domain of the bipartite response regulators"/>
    <property type="match status" value="1"/>
</dbReference>
<organism evidence="2 3">
    <name type="scientific">Nonomuraea deserti</name>
    <dbReference type="NCBI Taxonomy" id="1848322"/>
    <lineage>
        <taxon>Bacteria</taxon>
        <taxon>Bacillati</taxon>
        <taxon>Actinomycetota</taxon>
        <taxon>Actinomycetes</taxon>
        <taxon>Streptosporangiales</taxon>
        <taxon>Streptosporangiaceae</taxon>
        <taxon>Nonomuraea</taxon>
    </lineage>
</organism>
<dbReference type="PROSITE" id="PS00622">
    <property type="entry name" value="HTH_LUXR_1"/>
    <property type="match status" value="1"/>
</dbReference>
<dbReference type="PRINTS" id="PR00364">
    <property type="entry name" value="DISEASERSIST"/>
</dbReference>
<dbReference type="RefSeq" id="WP_132594517.1">
    <property type="nucleotide sequence ID" value="NZ_SMKO01000018.1"/>
</dbReference>
<dbReference type="AlphaFoldDB" id="A0A4R4VSY3"/>
<dbReference type="CDD" id="cd06170">
    <property type="entry name" value="LuxR_C_like"/>
    <property type="match status" value="1"/>
</dbReference>
<dbReference type="InterPro" id="IPR036388">
    <property type="entry name" value="WH-like_DNA-bd_sf"/>
</dbReference>
<accession>A0A4R4VSY3</accession>
<comment type="caution">
    <text evidence="2">The sequence shown here is derived from an EMBL/GenBank/DDBJ whole genome shotgun (WGS) entry which is preliminary data.</text>
</comment>
<keyword evidence="3" id="KW-1185">Reference proteome</keyword>
<dbReference type="GO" id="GO:0003677">
    <property type="term" value="F:DNA binding"/>
    <property type="evidence" value="ECO:0007669"/>
    <property type="project" value="InterPro"/>
</dbReference>
<name>A0A4R4VSY3_9ACTN</name>
<dbReference type="Gene3D" id="1.10.10.10">
    <property type="entry name" value="Winged helix-like DNA-binding domain superfamily/Winged helix DNA-binding domain"/>
    <property type="match status" value="1"/>
</dbReference>
<dbReference type="SMART" id="SM00421">
    <property type="entry name" value="HTH_LUXR"/>
    <property type="match status" value="1"/>
</dbReference>
<dbReference type="InterPro" id="IPR058852">
    <property type="entry name" value="HTH_77"/>
</dbReference>